<protein>
    <recommendedName>
        <fullName evidence="9">C2H2-type domain-containing protein</fullName>
    </recommendedName>
</protein>
<evidence type="ECO:0000256" key="1">
    <source>
        <dbReference type="ARBA" id="ARBA00022723"/>
    </source>
</evidence>
<gene>
    <name evidence="10" type="ORF">Cni_G07121</name>
</gene>
<name>A0AAQ3Q6L9_9LILI</name>
<dbReference type="PROSITE" id="PS00028">
    <property type="entry name" value="ZINC_FINGER_C2H2_1"/>
    <property type="match status" value="2"/>
</dbReference>
<keyword evidence="5" id="KW-0805">Transcription regulation</keyword>
<reference evidence="10 11" key="1">
    <citation type="submission" date="2023-10" db="EMBL/GenBank/DDBJ databases">
        <title>Chromosome-scale genome assembly provides insights into flower coloration mechanisms of Canna indica.</title>
        <authorList>
            <person name="Li C."/>
        </authorList>
    </citation>
    <scope>NUCLEOTIDE SEQUENCE [LARGE SCALE GENOMIC DNA]</scope>
    <source>
        <tissue evidence="10">Flower</tissue>
    </source>
</reference>
<dbReference type="AlphaFoldDB" id="A0AAQ3Q6L9"/>
<dbReference type="Proteomes" id="UP001327560">
    <property type="component" value="Chromosome 2"/>
</dbReference>
<evidence type="ECO:0000313" key="11">
    <source>
        <dbReference type="Proteomes" id="UP001327560"/>
    </source>
</evidence>
<dbReference type="GO" id="GO:0005634">
    <property type="term" value="C:nucleus"/>
    <property type="evidence" value="ECO:0007669"/>
    <property type="project" value="TreeGrafter"/>
</dbReference>
<dbReference type="SMART" id="SM00355">
    <property type="entry name" value="ZnF_C2H2"/>
    <property type="match status" value="2"/>
</dbReference>
<feature type="domain" description="C2H2-type" evidence="9">
    <location>
        <begin position="83"/>
        <end position="105"/>
    </location>
</feature>
<feature type="compositionally biased region" description="Basic residues" evidence="8">
    <location>
        <begin position="248"/>
        <end position="260"/>
    </location>
</feature>
<feature type="region of interest" description="Disordered" evidence="8">
    <location>
        <begin position="195"/>
        <end position="300"/>
    </location>
</feature>
<evidence type="ECO:0000313" key="10">
    <source>
        <dbReference type="EMBL" id="WOK98410.1"/>
    </source>
</evidence>
<dbReference type="EMBL" id="CP136891">
    <property type="protein sequence ID" value="WOK98410.1"/>
    <property type="molecule type" value="Genomic_DNA"/>
</dbReference>
<dbReference type="InterPro" id="IPR036236">
    <property type="entry name" value="Znf_C2H2_sf"/>
</dbReference>
<feature type="domain" description="C2H2-type" evidence="9">
    <location>
        <begin position="130"/>
        <end position="157"/>
    </location>
</feature>
<sequence length="405" mass="43686">MAAAAPILPSQIAGGLATASGGAGGDDNNDPSRRRGLDPTHAVDADPVSEAEDTAAEEDDAPPPSRPTSRKGKAVEADADVPQQCNICSKVFISIRALHGHMRKHPIRSWRGKVPATALPPGTKKPKRRFICTSCYREFPSRQALGGHRASHKYSKGCYLKAKEAREYESEETAQNREAAAMAMVKASIEAPLFPRKASAQRRRPPLPSTAAAPPAPEKITTAEVATSVKEAAEGTSKSGAAAATSTTRRRRRRRRRRGRRLLDLNRLPEPSDSTTNGSNGNTSSSTSNGSKVEQAKTKTQDDQDKRYVFVLFLVFNLLPSCGQVYTLDSVSINVCMHAFSLDASLCSDGIGGSNSSRQMAQDMFVPLLFSINESTGNAGAGRPLSPRFLSMISRYSVQFRTRRS</sequence>
<dbReference type="InterPro" id="IPR044653">
    <property type="entry name" value="AZF1/2/3-like"/>
</dbReference>
<keyword evidence="4" id="KW-0862">Zinc</keyword>
<dbReference type="PANTHER" id="PTHR45988">
    <property type="entry name" value="C2H2 TYPE ZINC FINGER TRANSCRIPTION FACTOR FAMILY-RELATED"/>
    <property type="match status" value="1"/>
</dbReference>
<dbReference type="GO" id="GO:0003700">
    <property type="term" value="F:DNA-binding transcription factor activity"/>
    <property type="evidence" value="ECO:0007669"/>
    <property type="project" value="InterPro"/>
</dbReference>
<organism evidence="10 11">
    <name type="scientific">Canna indica</name>
    <name type="common">Indian-shot</name>
    <dbReference type="NCBI Taxonomy" id="4628"/>
    <lineage>
        <taxon>Eukaryota</taxon>
        <taxon>Viridiplantae</taxon>
        <taxon>Streptophyta</taxon>
        <taxon>Embryophyta</taxon>
        <taxon>Tracheophyta</taxon>
        <taxon>Spermatophyta</taxon>
        <taxon>Magnoliopsida</taxon>
        <taxon>Liliopsida</taxon>
        <taxon>Zingiberales</taxon>
        <taxon>Cannaceae</taxon>
        <taxon>Canna</taxon>
    </lineage>
</organism>
<evidence type="ECO:0000256" key="2">
    <source>
        <dbReference type="ARBA" id="ARBA00022737"/>
    </source>
</evidence>
<keyword evidence="11" id="KW-1185">Reference proteome</keyword>
<keyword evidence="3 7" id="KW-0863">Zinc-finger</keyword>
<evidence type="ECO:0000256" key="7">
    <source>
        <dbReference type="PROSITE-ProRule" id="PRU00042"/>
    </source>
</evidence>
<dbReference type="PROSITE" id="PS50157">
    <property type="entry name" value="ZINC_FINGER_C2H2_2"/>
    <property type="match status" value="2"/>
</dbReference>
<dbReference type="GO" id="GO:0008270">
    <property type="term" value="F:zinc ion binding"/>
    <property type="evidence" value="ECO:0007669"/>
    <property type="project" value="UniProtKB-KW"/>
</dbReference>
<proteinExistence type="predicted"/>
<accession>A0AAQ3Q6L9</accession>
<keyword evidence="6" id="KW-0804">Transcription</keyword>
<dbReference type="InterPro" id="IPR013087">
    <property type="entry name" value="Znf_C2H2_type"/>
</dbReference>
<dbReference type="SUPFAM" id="SSF57667">
    <property type="entry name" value="beta-beta-alpha zinc fingers"/>
    <property type="match status" value="1"/>
</dbReference>
<feature type="compositionally biased region" description="Low complexity" evidence="8">
    <location>
        <begin position="234"/>
        <end position="247"/>
    </location>
</feature>
<keyword evidence="1" id="KW-0479">Metal-binding</keyword>
<dbReference type="Pfam" id="PF13912">
    <property type="entry name" value="zf-C2H2_6"/>
    <property type="match status" value="2"/>
</dbReference>
<feature type="compositionally biased region" description="Low complexity" evidence="8">
    <location>
        <begin position="274"/>
        <end position="291"/>
    </location>
</feature>
<feature type="region of interest" description="Disordered" evidence="8">
    <location>
        <begin position="1"/>
        <end position="78"/>
    </location>
</feature>
<dbReference type="GO" id="GO:0000976">
    <property type="term" value="F:transcription cis-regulatory region binding"/>
    <property type="evidence" value="ECO:0007669"/>
    <property type="project" value="TreeGrafter"/>
</dbReference>
<keyword evidence="2" id="KW-0677">Repeat</keyword>
<dbReference type="Gene3D" id="3.30.160.60">
    <property type="entry name" value="Classic Zinc Finger"/>
    <property type="match status" value="1"/>
</dbReference>
<evidence type="ECO:0000259" key="9">
    <source>
        <dbReference type="PROSITE" id="PS50157"/>
    </source>
</evidence>
<feature type="compositionally biased region" description="Acidic residues" evidence="8">
    <location>
        <begin position="47"/>
        <end position="61"/>
    </location>
</feature>
<evidence type="ECO:0000256" key="6">
    <source>
        <dbReference type="ARBA" id="ARBA00023163"/>
    </source>
</evidence>
<dbReference type="PANTHER" id="PTHR45988:SF18">
    <property type="entry name" value="C2H2-TYPE ZINC FINGER FAMILY PROTEIN"/>
    <property type="match status" value="1"/>
</dbReference>
<evidence type="ECO:0000256" key="3">
    <source>
        <dbReference type="ARBA" id="ARBA00022771"/>
    </source>
</evidence>
<evidence type="ECO:0000256" key="4">
    <source>
        <dbReference type="ARBA" id="ARBA00022833"/>
    </source>
</evidence>
<feature type="compositionally biased region" description="Basic and acidic residues" evidence="8">
    <location>
        <begin position="30"/>
        <end position="44"/>
    </location>
</feature>
<evidence type="ECO:0000256" key="8">
    <source>
        <dbReference type="SAM" id="MobiDB-lite"/>
    </source>
</evidence>
<evidence type="ECO:0000256" key="5">
    <source>
        <dbReference type="ARBA" id="ARBA00023015"/>
    </source>
</evidence>